<dbReference type="PANTHER" id="PTHR24305:SF166">
    <property type="entry name" value="CYTOCHROME P450 12A4, MITOCHONDRIAL-RELATED"/>
    <property type="match status" value="1"/>
</dbReference>
<comment type="subcellular location">
    <subcellularLocation>
        <location evidence="2">Membrane</location>
    </subcellularLocation>
</comment>
<evidence type="ECO:0000256" key="4">
    <source>
        <dbReference type="ARBA" id="ARBA00010617"/>
    </source>
</evidence>
<accession>A0AAW0D7N8</accession>
<evidence type="ECO:0000256" key="9">
    <source>
        <dbReference type="ARBA" id="ARBA00023002"/>
    </source>
</evidence>
<keyword evidence="6" id="KW-0812">Transmembrane</keyword>
<keyword evidence="12" id="KW-0472">Membrane</keyword>
<evidence type="ECO:0000256" key="6">
    <source>
        <dbReference type="ARBA" id="ARBA00022692"/>
    </source>
</evidence>
<comment type="cofactor">
    <cofactor evidence="1 13">
        <name>heme</name>
        <dbReference type="ChEBI" id="CHEBI:30413"/>
    </cofactor>
</comment>
<keyword evidence="16" id="KW-1185">Reference proteome</keyword>
<dbReference type="PRINTS" id="PR00463">
    <property type="entry name" value="EP450I"/>
</dbReference>
<dbReference type="SUPFAM" id="SSF48264">
    <property type="entry name" value="Cytochrome P450"/>
    <property type="match status" value="1"/>
</dbReference>
<comment type="similarity">
    <text evidence="4 14">Belongs to the cytochrome P450 family.</text>
</comment>
<keyword evidence="8" id="KW-1133">Transmembrane helix</keyword>
<evidence type="ECO:0000256" key="1">
    <source>
        <dbReference type="ARBA" id="ARBA00001971"/>
    </source>
</evidence>
<keyword evidence="7 13" id="KW-0479">Metal-binding</keyword>
<proteinExistence type="inferred from homology"/>
<gene>
    <name evidence="15" type="ORF">VNI00_006700</name>
</gene>
<dbReference type="PROSITE" id="PS00086">
    <property type="entry name" value="CYTOCHROME_P450"/>
    <property type="match status" value="1"/>
</dbReference>
<organism evidence="15 16">
    <name type="scientific">Paramarasmius palmivorus</name>
    <dbReference type="NCBI Taxonomy" id="297713"/>
    <lineage>
        <taxon>Eukaryota</taxon>
        <taxon>Fungi</taxon>
        <taxon>Dikarya</taxon>
        <taxon>Basidiomycota</taxon>
        <taxon>Agaricomycotina</taxon>
        <taxon>Agaricomycetes</taxon>
        <taxon>Agaricomycetidae</taxon>
        <taxon>Agaricales</taxon>
        <taxon>Marasmiineae</taxon>
        <taxon>Marasmiaceae</taxon>
        <taxon>Paramarasmius</taxon>
    </lineage>
</organism>
<evidence type="ECO:0000256" key="8">
    <source>
        <dbReference type="ARBA" id="ARBA00022989"/>
    </source>
</evidence>
<dbReference type="Proteomes" id="UP001383192">
    <property type="component" value="Unassembled WGS sequence"/>
</dbReference>
<name>A0AAW0D7N8_9AGAR</name>
<dbReference type="Pfam" id="PF00067">
    <property type="entry name" value="p450"/>
    <property type="match status" value="1"/>
</dbReference>
<dbReference type="InterPro" id="IPR050121">
    <property type="entry name" value="Cytochrome_P450_monoxygenase"/>
</dbReference>
<sequence>MPLERLEKLPLFVIKESLRLSFGVVTPMPRVVPESGAVIAGHPVPPGTVVSIGNTFVHMNRDIFPDPSRFHPERWLEDHTLDRYLVAFGKGPRSCIGINLAWCELYLILGNVFRKLDFNSQTDLRSEVQLKEYFVPLYKGDVLSATVSERS</sequence>
<keyword evidence="10 13" id="KW-0408">Iron</keyword>
<comment type="caution">
    <text evidence="15">The sequence shown here is derived from an EMBL/GenBank/DDBJ whole genome shotgun (WGS) entry which is preliminary data.</text>
</comment>
<dbReference type="PANTHER" id="PTHR24305">
    <property type="entry name" value="CYTOCHROME P450"/>
    <property type="match status" value="1"/>
</dbReference>
<evidence type="ECO:0000256" key="7">
    <source>
        <dbReference type="ARBA" id="ARBA00022723"/>
    </source>
</evidence>
<evidence type="ECO:0000256" key="14">
    <source>
        <dbReference type="RuleBase" id="RU000461"/>
    </source>
</evidence>
<evidence type="ECO:0000313" key="16">
    <source>
        <dbReference type="Proteomes" id="UP001383192"/>
    </source>
</evidence>
<dbReference type="GO" id="GO:0005506">
    <property type="term" value="F:iron ion binding"/>
    <property type="evidence" value="ECO:0007669"/>
    <property type="project" value="InterPro"/>
</dbReference>
<dbReference type="Gene3D" id="1.10.630.10">
    <property type="entry name" value="Cytochrome P450"/>
    <property type="match status" value="1"/>
</dbReference>
<dbReference type="InterPro" id="IPR036396">
    <property type="entry name" value="Cyt_P450_sf"/>
</dbReference>
<evidence type="ECO:0000256" key="13">
    <source>
        <dbReference type="PIRSR" id="PIRSR602401-1"/>
    </source>
</evidence>
<dbReference type="GO" id="GO:0016020">
    <property type="term" value="C:membrane"/>
    <property type="evidence" value="ECO:0007669"/>
    <property type="project" value="UniProtKB-SubCell"/>
</dbReference>
<evidence type="ECO:0000256" key="5">
    <source>
        <dbReference type="ARBA" id="ARBA00022617"/>
    </source>
</evidence>
<reference evidence="15 16" key="1">
    <citation type="submission" date="2024-01" db="EMBL/GenBank/DDBJ databases">
        <title>A draft genome for a cacao thread blight-causing isolate of Paramarasmius palmivorus.</title>
        <authorList>
            <person name="Baruah I.K."/>
            <person name="Bukari Y."/>
            <person name="Amoako-Attah I."/>
            <person name="Meinhardt L.W."/>
            <person name="Bailey B.A."/>
            <person name="Cohen S.P."/>
        </authorList>
    </citation>
    <scope>NUCLEOTIDE SEQUENCE [LARGE SCALE GENOMIC DNA]</scope>
    <source>
        <strain evidence="15 16">GH-12</strain>
    </source>
</reference>
<dbReference type="GO" id="GO:0020037">
    <property type="term" value="F:heme binding"/>
    <property type="evidence" value="ECO:0007669"/>
    <property type="project" value="InterPro"/>
</dbReference>
<evidence type="ECO:0000256" key="11">
    <source>
        <dbReference type="ARBA" id="ARBA00023033"/>
    </source>
</evidence>
<evidence type="ECO:0008006" key="17">
    <source>
        <dbReference type="Google" id="ProtNLM"/>
    </source>
</evidence>
<keyword evidence="9 14" id="KW-0560">Oxidoreductase</keyword>
<dbReference type="EMBL" id="JAYKXP010000020">
    <property type="protein sequence ID" value="KAK7047469.1"/>
    <property type="molecule type" value="Genomic_DNA"/>
</dbReference>
<dbReference type="InterPro" id="IPR002401">
    <property type="entry name" value="Cyt_P450_E_grp-I"/>
</dbReference>
<protein>
    <recommendedName>
        <fullName evidence="17">Cytochrome P450</fullName>
    </recommendedName>
</protein>
<dbReference type="AlphaFoldDB" id="A0AAW0D7N8"/>
<evidence type="ECO:0000256" key="10">
    <source>
        <dbReference type="ARBA" id="ARBA00023004"/>
    </source>
</evidence>
<dbReference type="InterPro" id="IPR001128">
    <property type="entry name" value="Cyt_P450"/>
</dbReference>
<evidence type="ECO:0000256" key="12">
    <source>
        <dbReference type="ARBA" id="ARBA00023136"/>
    </source>
</evidence>
<evidence type="ECO:0000313" key="15">
    <source>
        <dbReference type="EMBL" id="KAK7047469.1"/>
    </source>
</evidence>
<dbReference type="GO" id="GO:0016705">
    <property type="term" value="F:oxidoreductase activity, acting on paired donors, with incorporation or reduction of molecular oxygen"/>
    <property type="evidence" value="ECO:0007669"/>
    <property type="project" value="InterPro"/>
</dbReference>
<evidence type="ECO:0000256" key="3">
    <source>
        <dbReference type="ARBA" id="ARBA00004721"/>
    </source>
</evidence>
<keyword evidence="5 13" id="KW-0349">Heme</keyword>
<dbReference type="GO" id="GO:0004497">
    <property type="term" value="F:monooxygenase activity"/>
    <property type="evidence" value="ECO:0007669"/>
    <property type="project" value="UniProtKB-KW"/>
</dbReference>
<feature type="binding site" description="axial binding residue" evidence="13">
    <location>
        <position position="95"/>
    </location>
    <ligand>
        <name>heme</name>
        <dbReference type="ChEBI" id="CHEBI:30413"/>
    </ligand>
    <ligandPart>
        <name>Fe</name>
        <dbReference type="ChEBI" id="CHEBI:18248"/>
    </ligandPart>
</feature>
<dbReference type="InterPro" id="IPR017972">
    <property type="entry name" value="Cyt_P450_CS"/>
</dbReference>
<keyword evidence="11 14" id="KW-0503">Monooxygenase</keyword>
<evidence type="ECO:0000256" key="2">
    <source>
        <dbReference type="ARBA" id="ARBA00004370"/>
    </source>
</evidence>
<comment type="pathway">
    <text evidence="3">Secondary metabolite biosynthesis; terpenoid biosynthesis.</text>
</comment>